<dbReference type="EC" id="3.-.-.-" evidence="8"/>
<evidence type="ECO:0000256" key="3">
    <source>
        <dbReference type="ARBA" id="ARBA00022763"/>
    </source>
</evidence>
<keyword evidence="3" id="KW-0227">DNA damage</keyword>
<dbReference type="Proteomes" id="UP001519306">
    <property type="component" value="Unassembled WGS sequence"/>
</dbReference>
<keyword evidence="9" id="KW-1185">Reference proteome</keyword>
<organism evidence="8 9">
    <name type="scientific">Peptoniphilus stercorisuis</name>
    <dbReference type="NCBI Taxonomy" id="1436965"/>
    <lineage>
        <taxon>Bacteria</taxon>
        <taxon>Bacillati</taxon>
        <taxon>Bacillota</taxon>
        <taxon>Tissierellia</taxon>
        <taxon>Tissierellales</taxon>
        <taxon>Peptoniphilaceae</taxon>
        <taxon>Peptoniphilus</taxon>
    </lineage>
</organism>
<dbReference type="SUPFAM" id="SSF51658">
    <property type="entry name" value="Xylose isomerase-like"/>
    <property type="match status" value="1"/>
</dbReference>
<dbReference type="Gene3D" id="3.20.20.150">
    <property type="entry name" value="Divalent-metal-dependent TIM barrel enzymes"/>
    <property type="match status" value="1"/>
</dbReference>
<dbReference type="Pfam" id="PF08349">
    <property type="entry name" value="DUF1722"/>
    <property type="match status" value="1"/>
</dbReference>
<gene>
    <name evidence="8" type="ORF">J2Z71_000387</name>
</gene>
<dbReference type="Pfam" id="PF03851">
    <property type="entry name" value="UvdE"/>
    <property type="match status" value="1"/>
</dbReference>
<dbReference type="PANTHER" id="PTHR31290">
    <property type="entry name" value="UV-DAMAGE ENDONUCLEASE"/>
    <property type="match status" value="1"/>
</dbReference>
<keyword evidence="1" id="KW-0540">Nuclease</keyword>
<name>A0ABS4KAQ5_9FIRM</name>
<dbReference type="PANTHER" id="PTHR31290:SF5">
    <property type="entry name" value="UV-DAMAGE ENDONUCLEASE"/>
    <property type="match status" value="1"/>
</dbReference>
<dbReference type="NCBIfam" id="TIGR00629">
    <property type="entry name" value="uvde"/>
    <property type="match status" value="1"/>
</dbReference>
<dbReference type="GO" id="GO:0004519">
    <property type="term" value="F:endonuclease activity"/>
    <property type="evidence" value="ECO:0007669"/>
    <property type="project" value="UniProtKB-KW"/>
</dbReference>
<evidence type="ECO:0000256" key="6">
    <source>
        <dbReference type="ARBA" id="ARBA00023204"/>
    </source>
</evidence>
<proteinExistence type="predicted"/>
<evidence type="ECO:0000256" key="4">
    <source>
        <dbReference type="ARBA" id="ARBA00022769"/>
    </source>
</evidence>
<dbReference type="GO" id="GO:0016787">
    <property type="term" value="F:hydrolase activity"/>
    <property type="evidence" value="ECO:0007669"/>
    <property type="project" value="UniProtKB-KW"/>
</dbReference>
<evidence type="ECO:0000256" key="1">
    <source>
        <dbReference type="ARBA" id="ARBA00022722"/>
    </source>
</evidence>
<keyword evidence="5 8" id="KW-0378">Hydrolase</keyword>
<sequence length="414" mass="49731">MIGYACLPVGFRDYSFKKVLKKNLNYENLKIAIKNNLNSLDKILEYNIENNIKLFRISSDLIPFGDKALEYIDWKKEFKCEFEKIGQKIKENNLRVSFHPGQYTVLNSPKEEVVKNTTMDLKYHCNVLDLMNLDKNHKIILHVGGVYGNKELATKRFIENYKKLDTNIKNRLVIENDDKSYNVDDLLYINSQIEIPLVFDNLHNEINPAKTKRNEEEIIKIFAKTWKKSNGKQKTHYSQQDKNKQIGSHSKTIDILEFKKYYEKIDQEIDIMLEVKDKDLSSIKINNLFKNHVKYLEKEWAKYKYNILEHSPKNYFEIRELLKDRQNYNILEFYELIDSSLEKEIEKNNFINSSDHVWGYFKKIAEEKEIEKYQRYKEKYLENKITIKPIKKYLLQLSEKYKSEYLLKSYYFNI</sequence>
<evidence type="ECO:0000313" key="8">
    <source>
        <dbReference type="EMBL" id="MBP2024864.1"/>
    </source>
</evidence>
<dbReference type="EMBL" id="JAGGLJ010000003">
    <property type="protein sequence ID" value="MBP2024864.1"/>
    <property type="molecule type" value="Genomic_DNA"/>
</dbReference>
<evidence type="ECO:0000313" key="9">
    <source>
        <dbReference type="Proteomes" id="UP001519306"/>
    </source>
</evidence>
<keyword evidence="4" id="KW-0228">DNA excision</keyword>
<dbReference type="InterPro" id="IPR036237">
    <property type="entry name" value="Xyl_isomerase-like_sf"/>
</dbReference>
<dbReference type="InterPro" id="IPR013560">
    <property type="entry name" value="DUF1722"/>
</dbReference>
<evidence type="ECO:0000259" key="7">
    <source>
        <dbReference type="Pfam" id="PF08349"/>
    </source>
</evidence>
<comment type="caution">
    <text evidence="8">The sequence shown here is derived from an EMBL/GenBank/DDBJ whole genome shotgun (WGS) entry which is preliminary data.</text>
</comment>
<keyword evidence="2 8" id="KW-0255">Endonuclease</keyword>
<evidence type="ECO:0000256" key="2">
    <source>
        <dbReference type="ARBA" id="ARBA00022759"/>
    </source>
</evidence>
<dbReference type="RefSeq" id="WP_210060171.1">
    <property type="nucleotide sequence ID" value="NZ_JAGGLJ010000003.1"/>
</dbReference>
<keyword evidence="6" id="KW-0234">DNA repair</keyword>
<protein>
    <submittedName>
        <fullName evidence="8">UV DNA damage endonuclease</fullName>
        <ecNumber evidence="8">3.-.-.-</ecNumber>
    </submittedName>
</protein>
<accession>A0ABS4KAQ5</accession>
<reference evidence="8 9" key="1">
    <citation type="submission" date="2021-03" db="EMBL/GenBank/DDBJ databases">
        <title>Genomic Encyclopedia of Type Strains, Phase IV (KMG-IV): sequencing the most valuable type-strain genomes for metagenomic binning, comparative biology and taxonomic classification.</title>
        <authorList>
            <person name="Goeker M."/>
        </authorList>
    </citation>
    <scope>NUCLEOTIDE SEQUENCE [LARGE SCALE GENOMIC DNA]</scope>
    <source>
        <strain evidence="8 9">DSM 27563</strain>
    </source>
</reference>
<dbReference type="InterPro" id="IPR004601">
    <property type="entry name" value="UvdE"/>
</dbReference>
<feature type="domain" description="DUF1722" evidence="7">
    <location>
        <begin position="304"/>
        <end position="413"/>
    </location>
</feature>
<evidence type="ECO:0000256" key="5">
    <source>
        <dbReference type="ARBA" id="ARBA00022801"/>
    </source>
</evidence>